<organism evidence="1 2">
    <name type="scientific">Pseudomonas phage Psa21</name>
    <dbReference type="NCBI Taxonomy" id="2530023"/>
    <lineage>
        <taxon>Viruses</taxon>
        <taxon>Duplodnaviria</taxon>
        <taxon>Heunggongvirae</taxon>
        <taxon>Uroviricota</taxon>
        <taxon>Caudoviricetes</taxon>
        <taxon>Chimalliviridae</taxon>
        <taxon>Tepukevirus</taxon>
        <taxon>Tepukevirus Psa21</taxon>
    </lineage>
</organism>
<dbReference type="EMBL" id="MK552327">
    <property type="protein sequence ID" value="QBJ02943.1"/>
    <property type="molecule type" value="Genomic_DNA"/>
</dbReference>
<accession>A0A481W6B4</accession>
<gene>
    <name evidence="1" type="ORF">PSA21_425</name>
</gene>
<dbReference type="Proteomes" id="UP000294134">
    <property type="component" value="Segment"/>
</dbReference>
<sequence length="235" mass="24968">MFDLLVSSGIGKQTTWPNGIPGPQVLATGNDQIGYFGEVGSSEFISGSELAALCGVTGGVLVNDTVNWIKLAFNGNIQFIPKMSIRTNLSWTSLNNFGVVTPTQNKLVVIKGVTYRVRLMRGANSSPYDGAINTLNPPGSVGSEWNKLMYGLINTSATRTALEGPILADYTPTDMGLGTLSQLGACPIMQELISGTGNHVQRNNGSGAVTGLYPYSTTTTDKNRAWRPVVEYVSG</sequence>
<keyword evidence="2" id="KW-1185">Reference proteome</keyword>
<reference evidence="1 2" key="1">
    <citation type="submission" date="2019-02" db="EMBL/GenBank/DDBJ databases">
        <authorList>
            <person name="Frampton R.A."/>
            <person name="Wojtus J.K."/>
            <person name="Fineran P.C."/>
            <person name="Hendrickson H.L."/>
        </authorList>
    </citation>
    <scope>NUCLEOTIDE SEQUENCE [LARGE SCALE GENOMIC DNA]</scope>
</reference>
<protein>
    <submittedName>
        <fullName evidence="1">Virion structural protein</fullName>
    </submittedName>
</protein>
<name>A0A481W6B4_9CAUD</name>
<evidence type="ECO:0000313" key="2">
    <source>
        <dbReference type="Proteomes" id="UP000294134"/>
    </source>
</evidence>
<proteinExistence type="predicted"/>
<evidence type="ECO:0000313" key="1">
    <source>
        <dbReference type="EMBL" id="QBJ02943.1"/>
    </source>
</evidence>